<keyword evidence="2" id="KW-1185">Reference proteome</keyword>
<dbReference type="Proteomes" id="UP000070168">
    <property type="component" value="Unassembled WGS sequence"/>
</dbReference>
<organism evidence="1 2">
    <name type="scientific">Penicillium patulum</name>
    <name type="common">Penicillium griseofulvum</name>
    <dbReference type="NCBI Taxonomy" id="5078"/>
    <lineage>
        <taxon>Eukaryota</taxon>
        <taxon>Fungi</taxon>
        <taxon>Dikarya</taxon>
        <taxon>Ascomycota</taxon>
        <taxon>Pezizomycotina</taxon>
        <taxon>Eurotiomycetes</taxon>
        <taxon>Eurotiomycetidae</taxon>
        <taxon>Eurotiales</taxon>
        <taxon>Aspergillaceae</taxon>
        <taxon>Penicillium</taxon>
    </lineage>
</organism>
<dbReference type="Gene3D" id="3.40.50.720">
    <property type="entry name" value="NAD(P)-binding Rossmann-like Domain"/>
    <property type="match status" value="1"/>
</dbReference>
<dbReference type="SUPFAM" id="SSF51735">
    <property type="entry name" value="NAD(P)-binding Rossmann-fold domains"/>
    <property type="match status" value="1"/>
</dbReference>
<dbReference type="InterPro" id="IPR036291">
    <property type="entry name" value="NAD(P)-bd_dom_sf"/>
</dbReference>
<name>A0A135LB64_PENPA</name>
<dbReference type="PANTHER" id="PTHR14097:SF8">
    <property type="entry name" value="NAD(P)-BINDING DOMAIN-CONTAINING PROTEIN"/>
    <property type="match status" value="1"/>
</dbReference>
<evidence type="ECO:0000313" key="1">
    <source>
        <dbReference type="EMBL" id="KXG46201.1"/>
    </source>
</evidence>
<dbReference type="PANTHER" id="PTHR14097">
    <property type="entry name" value="OXIDOREDUCTASE HTATIP2"/>
    <property type="match status" value="1"/>
</dbReference>
<evidence type="ECO:0008006" key="3">
    <source>
        <dbReference type="Google" id="ProtNLM"/>
    </source>
</evidence>
<proteinExistence type="predicted"/>
<dbReference type="OMA" id="MRGECEN"/>
<gene>
    <name evidence="1" type="ORF">PGRI_050570</name>
</gene>
<accession>A0A135LB64</accession>
<dbReference type="EMBL" id="LHQR01000069">
    <property type="protein sequence ID" value="KXG46201.1"/>
    <property type="molecule type" value="Genomic_DNA"/>
</dbReference>
<reference evidence="1 2" key="1">
    <citation type="journal article" date="2016" name="BMC Genomics">
        <title>Genome sequencing and secondary metabolism of the postharvest pathogen Penicillium griseofulvum.</title>
        <authorList>
            <person name="Banani H."/>
            <person name="Marcet-Houben M."/>
            <person name="Ballester A.R."/>
            <person name="Abbruscato P."/>
            <person name="Gonzalez-Candelas L."/>
            <person name="Gabaldon T."/>
            <person name="Spadaro D."/>
        </authorList>
    </citation>
    <scope>NUCLEOTIDE SEQUENCE [LARGE SCALE GENOMIC DNA]</scope>
    <source>
        <strain evidence="1 2">PG3</strain>
    </source>
</reference>
<dbReference type="OrthoDB" id="3535423at2759"/>
<evidence type="ECO:0000313" key="2">
    <source>
        <dbReference type="Proteomes" id="UP000070168"/>
    </source>
</evidence>
<dbReference type="AlphaFoldDB" id="A0A135LB64"/>
<dbReference type="RefSeq" id="XP_040644737.1">
    <property type="nucleotide sequence ID" value="XM_040792770.1"/>
</dbReference>
<sequence length="242" mass="27386">MKLIVAGATDLLGMEIVRQSLQLREITEVIALTRRPLQLEKGIGSSKLRIVLIRDYGNYPDSVKAEFARADACIWNVAISPFRVDNFDFAEVKRVCQDCTKLGFEAMYEAGPARPFRFMYLSTQGTPRDPTERPIIMAEYHLMRCDTELMVRRFPTQKEGVEVCIAQPGFVVNSTTWSQALVANFSRILDLFGRPLPNVQHSELAAAVINQVMDGFEKEKLLNADLVRIGQRELGFRSMPQV</sequence>
<comment type="caution">
    <text evidence="1">The sequence shown here is derived from an EMBL/GenBank/DDBJ whole genome shotgun (WGS) entry which is preliminary data.</text>
</comment>
<protein>
    <recommendedName>
        <fullName evidence="3">NAD(P)-binding domain-containing protein</fullName>
    </recommendedName>
</protein>
<dbReference type="GeneID" id="63708070"/>